<organism evidence="1 2">
    <name type="scientific">Platysternon megacephalum</name>
    <name type="common">big-headed turtle</name>
    <dbReference type="NCBI Taxonomy" id="55544"/>
    <lineage>
        <taxon>Eukaryota</taxon>
        <taxon>Metazoa</taxon>
        <taxon>Chordata</taxon>
        <taxon>Craniata</taxon>
        <taxon>Vertebrata</taxon>
        <taxon>Euteleostomi</taxon>
        <taxon>Archelosauria</taxon>
        <taxon>Testudinata</taxon>
        <taxon>Testudines</taxon>
        <taxon>Cryptodira</taxon>
        <taxon>Durocryptodira</taxon>
        <taxon>Testudinoidea</taxon>
        <taxon>Platysternidae</taxon>
        <taxon>Platysternon</taxon>
    </lineage>
</organism>
<protein>
    <submittedName>
        <fullName evidence="1">Otospiralin</fullName>
    </submittedName>
</protein>
<gene>
    <name evidence="1" type="ORF">DR999_PMT10034</name>
</gene>
<evidence type="ECO:0000313" key="2">
    <source>
        <dbReference type="Proteomes" id="UP000297703"/>
    </source>
</evidence>
<keyword evidence="2" id="KW-1185">Reference proteome</keyword>
<accession>A0A4D9E7V7</accession>
<dbReference type="EMBL" id="QXTE01000088">
    <property type="protein sequence ID" value="TFK07121.1"/>
    <property type="molecule type" value="Genomic_DNA"/>
</dbReference>
<evidence type="ECO:0000313" key="1">
    <source>
        <dbReference type="EMBL" id="TFK07121.1"/>
    </source>
</evidence>
<reference evidence="1 2" key="1">
    <citation type="submission" date="2019-04" db="EMBL/GenBank/DDBJ databases">
        <title>Draft genome of the big-headed turtle Platysternon megacephalum.</title>
        <authorList>
            <person name="Gong S."/>
        </authorList>
    </citation>
    <scope>NUCLEOTIDE SEQUENCE [LARGE SCALE GENOMIC DNA]</scope>
    <source>
        <strain evidence="1">DO16091913</strain>
        <tissue evidence="1">Muscle</tissue>
    </source>
</reference>
<dbReference type="AlphaFoldDB" id="A0A4D9E7V7"/>
<name>A0A4D9E7V7_9SAUR</name>
<comment type="caution">
    <text evidence="1">The sequence shown here is derived from an EMBL/GenBank/DDBJ whole genome shotgun (WGS) entry which is preliminary data.</text>
</comment>
<reference evidence="1 2" key="2">
    <citation type="submission" date="2019-04" db="EMBL/GenBank/DDBJ databases">
        <title>The genome sequence of big-headed turtle.</title>
        <authorList>
            <person name="Gong S."/>
        </authorList>
    </citation>
    <scope>NUCLEOTIDE SEQUENCE [LARGE SCALE GENOMIC DNA]</scope>
    <source>
        <strain evidence="1">DO16091913</strain>
        <tissue evidence="1">Muscle</tissue>
    </source>
</reference>
<proteinExistence type="predicted"/>
<dbReference type="Proteomes" id="UP000297703">
    <property type="component" value="Unassembled WGS sequence"/>
</dbReference>
<sequence>MHMSFSWGNFSIDNTNYGKRGEKPPKMQTLDSFNIKPQTALDSFETLMKIRVKLVRISGFYGTLKQFGTSESLLQILSIMFKMRQKSKYCITLGNCMTWLTC</sequence>